<dbReference type="InterPro" id="IPR040442">
    <property type="entry name" value="Pyrv_kinase-like_dom_sf"/>
</dbReference>
<dbReference type="SUPFAM" id="SSF47831">
    <property type="entry name" value="Enzyme I of the PEP:sugar phosphotransferase system HPr-binding (sub)domain"/>
    <property type="match status" value="1"/>
</dbReference>
<dbReference type="KEGG" id="ifn:GM661_15550"/>
<dbReference type="SUPFAM" id="SSF51621">
    <property type="entry name" value="Phosphoenolpyruvate/pyruvate domain"/>
    <property type="match status" value="1"/>
</dbReference>
<dbReference type="GO" id="GO:0008965">
    <property type="term" value="F:phosphoenolpyruvate-protein phosphotransferase activity"/>
    <property type="evidence" value="ECO:0007669"/>
    <property type="project" value="UniProtKB-EC"/>
</dbReference>
<evidence type="ECO:0000256" key="18">
    <source>
        <dbReference type="PIRSR" id="PIRSR000732-1"/>
    </source>
</evidence>
<dbReference type="PIRSF" id="PIRSF000732">
    <property type="entry name" value="PTS_enzyme_I"/>
    <property type="match status" value="1"/>
</dbReference>
<dbReference type="InterPro" id="IPR023151">
    <property type="entry name" value="PEP_util_CS"/>
</dbReference>
<evidence type="ECO:0000259" key="22">
    <source>
        <dbReference type="Pfam" id="PF02896"/>
    </source>
</evidence>
<evidence type="ECO:0000256" key="2">
    <source>
        <dbReference type="ARBA" id="ARBA00001946"/>
    </source>
</evidence>
<evidence type="ECO:0000256" key="14">
    <source>
        <dbReference type="ARBA" id="ARBA00022777"/>
    </source>
</evidence>
<dbReference type="InterPro" id="IPR036618">
    <property type="entry name" value="PtsI_HPr-bd_sf"/>
</dbReference>
<dbReference type="InterPro" id="IPR050499">
    <property type="entry name" value="PEP-utilizing_PTS_enzyme"/>
</dbReference>
<dbReference type="EC" id="2.7.3.9" evidence="6 17"/>
<dbReference type="InterPro" id="IPR006318">
    <property type="entry name" value="PTS_EI-like"/>
</dbReference>
<evidence type="ECO:0000256" key="20">
    <source>
        <dbReference type="PIRSR" id="PIRSR000732-3"/>
    </source>
</evidence>
<feature type="binding site" evidence="19">
    <location>
        <position position="295"/>
    </location>
    <ligand>
        <name>phosphoenolpyruvate</name>
        <dbReference type="ChEBI" id="CHEBI:58702"/>
    </ligand>
</feature>
<comment type="cofactor">
    <cofactor evidence="2 17 20">
        <name>Mg(2+)</name>
        <dbReference type="ChEBI" id="CHEBI:18420"/>
    </cofactor>
</comment>
<name>A0A8A7KGQ4_9FIRM</name>
<evidence type="ECO:0000256" key="4">
    <source>
        <dbReference type="ARBA" id="ARBA00004496"/>
    </source>
</evidence>
<dbReference type="NCBIfam" id="TIGR01417">
    <property type="entry name" value="PTS_I_fam"/>
    <property type="match status" value="1"/>
</dbReference>
<evidence type="ECO:0000256" key="3">
    <source>
        <dbReference type="ARBA" id="ARBA00002728"/>
    </source>
</evidence>
<accession>A0A8A7KGQ4</accession>
<evidence type="ECO:0000256" key="17">
    <source>
        <dbReference type="PIRNR" id="PIRNR000732"/>
    </source>
</evidence>
<dbReference type="PROSITE" id="PS00742">
    <property type="entry name" value="PEP_ENZYMES_2"/>
    <property type="match status" value="1"/>
</dbReference>
<comment type="subcellular location">
    <subcellularLocation>
        <location evidence="4 17">Cytoplasm</location>
    </subcellularLocation>
</comment>
<feature type="domain" description="PEP-utilising enzyme mobile" evidence="21">
    <location>
        <begin position="151"/>
        <end position="224"/>
    </location>
</feature>
<keyword evidence="15 17" id="KW-0460">Magnesium</keyword>
<protein>
    <recommendedName>
        <fullName evidence="7 17">Phosphoenolpyruvate-protein phosphotransferase</fullName>
        <ecNumber evidence="6 17">2.7.3.9</ecNumber>
    </recommendedName>
    <alternativeName>
        <fullName evidence="16 17">Phosphotransferase system, enzyme I</fullName>
    </alternativeName>
</protein>
<comment type="similarity">
    <text evidence="5 17">Belongs to the PEP-utilizing enzyme family.</text>
</comment>
<evidence type="ECO:0000256" key="11">
    <source>
        <dbReference type="ARBA" id="ARBA00022679"/>
    </source>
</evidence>
<evidence type="ECO:0000256" key="9">
    <source>
        <dbReference type="ARBA" id="ARBA00022490"/>
    </source>
</evidence>
<dbReference type="Gene3D" id="1.10.274.10">
    <property type="entry name" value="PtsI, HPr-binding domain"/>
    <property type="match status" value="1"/>
</dbReference>
<dbReference type="EMBL" id="CP046640">
    <property type="protein sequence ID" value="QTL99265.1"/>
    <property type="molecule type" value="Genomic_DNA"/>
</dbReference>
<feature type="binding site" evidence="20">
    <location>
        <position position="430"/>
    </location>
    <ligand>
        <name>Mg(2+)</name>
        <dbReference type="ChEBI" id="CHEBI:18420"/>
    </ligand>
</feature>
<dbReference type="PRINTS" id="PR01736">
    <property type="entry name" value="PHPHTRNFRASE"/>
</dbReference>
<comment type="function">
    <text evidence="3 17">General (non sugar-specific) component of the phosphoenolpyruvate-dependent sugar phosphotransferase system (sugar PTS). This major carbohydrate active-transport system catalyzes the phosphorylation of incoming sugar substrates concomitantly with their translocation across the cell membrane. Enzyme I transfers the phosphoryl group from phosphoenolpyruvate (PEP) to the phosphoryl carrier protein (HPr).</text>
</comment>
<keyword evidence="25" id="KW-1185">Reference proteome</keyword>
<dbReference type="GO" id="GO:0046872">
    <property type="term" value="F:metal ion binding"/>
    <property type="evidence" value="ECO:0007669"/>
    <property type="project" value="UniProtKB-KW"/>
</dbReference>
<proteinExistence type="inferred from homology"/>
<keyword evidence="8 17" id="KW-0813">Transport</keyword>
<dbReference type="InterPro" id="IPR000121">
    <property type="entry name" value="PEP_util_C"/>
</dbReference>
<dbReference type="Gene3D" id="3.50.30.10">
    <property type="entry name" value="Phosphohistidine domain"/>
    <property type="match status" value="1"/>
</dbReference>
<dbReference type="Proteomes" id="UP000665020">
    <property type="component" value="Chromosome"/>
</dbReference>
<evidence type="ECO:0000256" key="12">
    <source>
        <dbReference type="ARBA" id="ARBA00022683"/>
    </source>
</evidence>
<evidence type="ECO:0000256" key="1">
    <source>
        <dbReference type="ARBA" id="ARBA00000683"/>
    </source>
</evidence>
<dbReference type="GO" id="GO:0009401">
    <property type="term" value="P:phosphoenolpyruvate-dependent sugar phosphotransferase system"/>
    <property type="evidence" value="ECO:0007669"/>
    <property type="project" value="UniProtKB-KW"/>
</dbReference>
<dbReference type="RefSeq" id="WP_230867662.1">
    <property type="nucleotide sequence ID" value="NZ_CP046640.1"/>
</dbReference>
<feature type="binding site" evidence="19">
    <location>
        <position position="464"/>
    </location>
    <ligand>
        <name>phosphoenolpyruvate</name>
        <dbReference type="ChEBI" id="CHEBI:58702"/>
    </ligand>
</feature>
<evidence type="ECO:0000256" key="10">
    <source>
        <dbReference type="ARBA" id="ARBA00022597"/>
    </source>
</evidence>
<dbReference type="InterPro" id="IPR008279">
    <property type="entry name" value="PEP-util_enz_mobile_dom"/>
</dbReference>
<evidence type="ECO:0000256" key="6">
    <source>
        <dbReference type="ARBA" id="ARBA00012232"/>
    </source>
</evidence>
<evidence type="ECO:0000256" key="13">
    <source>
        <dbReference type="ARBA" id="ARBA00022723"/>
    </source>
</evidence>
<dbReference type="GO" id="GO:0016301">
    <property type="term" value="F:kinase activity"/>
    <property type="evidence" value="ECO:0007669"/>
    <property type="project" value="UniProtKB-KW"/>
</dbReference>
<evidence type="ECO:0000256" key="5">
    <source>
        <dbReference type="ARBA" id="ARBA00007837"/>
    </source>
</evidence>
<evidence type="ECO:0000256" key="8">
    <source>
        <dbReference type="ARBA" id="ARBA00022448"/>
    </source>
</evidence>
<reference evidence="24" key="1">
    <citation type="submission" date="2019-12" db="EMBL/GenBank/DDBJ databases">
        <authorList>
            <person name="zhang j."/>
            <person name="sun C.M."/>
        </authorList>
    </citation>
    <scope>NUCLEOTIDE SEQUENCE</scope>
    <source>
        <strain evidence="24">NS-1</strain>
    </source>
</reference>
<gene>
    <name evidence="24" type="primary">ptsP</name>
    <name evidence="24" type="ORF">GM661_15550</name>
</gene>
<evidence type="ECO:0000313" key="25">
    <source>
        <dbReference type="Proteomes" id="UP000665020"/>
    </source>
</evidence>
<dbReference type="InterPro" id="IPR024692">
    <property type="entry name" value="PTS_EI"/>
</dbReference>
<evidence type="ECO:0000256" key="19">
    <source>
        <dbReference type="PIRSR" id="PIRSR000732-2"/>
    </source>
</evidence>
<evidence type="ECO:0000259" key="21">
    <source>
        <dbReference type="Pfam" id="PF00391"/>
    </source>
</evidence>
<feature type="binding site" evidence="19">
    <location>
        <begin position="453"/>
        <end position="454"/>
    </location>
    <ligand>
        <name>phosphoenolpyruvate</name>
        <dbReference type="ChEBI" id="CHEBI:58702"/>
    </ligand>
</feature>
<dbReference type="Pfam" id="PF02896">
    <property type="entry name" value="PEP-utilizers_C"/>
    <property type="match status" value="1"/>
</dbReference>
<comment type="catalytic activity">
    <reaction evidence="1 17">
        <text>L-histidyl-[protein] + phosphoenolpyruvate = N(pros)-phospho-L-histidyl-[protein] + pyruvate</text>
        <dbReference type="Rhea" id="RHEA:23880"/>
        <dbReference type="Rhea" id="RHEA-COMP:9745"/>
        <dbReference type="Rhea" id="RHEA-COMP:9746"/>
        <dbReference type="ChEBI" id="CHEBI:15361"/>
        <dbReference type="ChEBI" id="CHEBI:29979"/>
        <dbReference type="ChEBI" id="CHEBI:58702"/>
        <dbReference type="ChEBI" id="CHEBI:64837"/>
        <dbReference type="EC" id="2.7.3.9"/>
    </reaction>
</comment>
<keyword evidence="14 17" id="KW-0418">Kinase</keyword>
<dbReference type="PANTHER" id="PTHR46244:SF3">
    <property type="entry name" value="PHOSPHOENOLPYRUVATE-PROTEIN PHOSPHOTRANSFERASE"/>
    <property type="match status" value="1"/>
</dbReference>
<feature type="domain" description="Phosphotransferase system enzyme I N-terminal" evidence="23">
    <location>
        <begin position="5"/>
        <end position="125"/>
    </location>
</feature>
<evidence type="ECO:0000256" key="16">
    <source>
        <dbReference type="ARBA" id="ARBA00033235"/>
    </source>
</evidence>
<keyword evidence="9 17" id="KW-0963">Cytoplasm</keyword>
<evidence type="ECO:0000313" key="24">
    <source>
        <dbReference type="EMBL" id="QTL99265.1"/>
    </source>
</evidence>
<dbReference type="Gene3D" id="3.20.20.60">
    <property type="entry name" value="Phosphoenolpyruvate-binding domains"/>
    <property type="match status" value="1"/>
</dbReference>
<dbReference type="InterPro" id="IPR008731">
    <property type="entry name" value="PTS_EIN"/>
</dbReference>
<feature type="domain" description="PEP-utilising enzyme C-terminal" evidence="22">
    <location>
        <begin position="250"/>
        <end position="536"/>
    </location>
</feature>
<dbReference type="PANTHER" id="PTHR46244">
    <property type="entry name" value="PHOSPHOENOLPYRUVATE-PROTEIN PHOSPHOTRANSFERASE"/>
    <property type="match status" value="1"/>
</dbReference>
<dbReference type="InterPro" id="IPR036637">
    <property type="entry name" value="Phosphohistidine_dom_sf"/>
</dbReference>
<dbReference type="AlphaFoldDB" id="A0A8A7KGQ4"/>
<feature type="active site" description="Proton donor" evidence="18">
    <location>
        <position position="501"/>
    </location>
</feature>
<keyword evidence="13 17" id="KW-0479">Metal-binding</keyword>
<keyword evidence="12 17" id="KW-0598">Phosphotransferase system</keyword>
<keyword evidence="11 17" id="KW-0808">Transferase</keyword>
<dbReference type="Pfam" id="PF05524">
    <property type="entry name" value="PEP-utilisers_N"/>
    <property type="match status" value="1"/>
</dbReference>
<evidence type="ECO:0000259" key="23">
    <source>
        <dbReference type="Pfam" id="PF05524"/>
    </source>
</evidence>
<evidence type="ECO:0000256" key="15">
    <source>
        <dbReference type="ARBA" id="ARBA00022842"/>
    </source>
</evidence>
<dbReference type="InterPro" id="IPR015813">
    <property type="entry name" value="Pyrv/PenolPyrv_kinase-like_dom"/>
</dbReference>
<sequence>MDSYICASKGYAIGEVYIYEDIKLQSFPDKTDNVETEITRLKDTVKICKKQIEEIARKIRNSVGNKEAEILESHISLLNDPEFIGEIFQEIKDSKKTSEKAVSDVVSKLEEIFSQFDDDEYLKERAADIKDVGTRLIRILSDEEQKDLENLPENSIIVAHDLKPSETARIDKDKVVGIITETGSQTSHTAIMARAMNITAIVGFRDILAKVETGDMVIIDSISGKVIINPDKDIIKHYKELKHKFEKQKEGLKKILDKKIITKDGRKIMVAANIGSLAEVNVALSNGAEGIGLFRTEFLYMDRNSMPSEEEQFEVYKQVAQKMGNKPVIIRTLDIGGDKTLPYLNLTKEDNPFLGVRAIRLCLQNRNIFKIQLRALLRASIYGHIKIMFPMIGSLKELTSAKTILKECMKELQEKSIDFKNNMEMGMMVEIPAAAVMADEFAKHVDFFSIGTNDLIQYTLAVDRMNEGLSDLYNPMNPAVLHLIKTSIHAAHANGIPCYMCGEMAADFSAIPILLGYGLDEFSVSSASILEVKNFILETINQ</sequence>
<dbReference type="SUPFAM" id="SSF52009">
    <property type="entry name" value="Phosphohistidine domain"/>
    <property type="match status" value="1"/>
</dbReference>
<dbReference type="Pfam" id="PF00391">
    <property type="entry name" value="PEP-utilizers"/>
    <property type="match status" value="1"/>
</dbReference>
<feature type="active site" description="Tele-phosphohistidine intermediate" evidence="18">
    <location>
        <position position="188"/>
    </location>
</feature>
<evidence type="ECO:0000256" key="7">
    <source>
        <dbReference type="ARBA" id="ARBA00016544"/>
    </source>
</evidence>
<dbReference type="GO" id="GO:0005737">
    <property type="term" value="C:cytoplasm"/>
    <property type="evidence" value="ECO:0007669"/>
    <property type="project" value="UniProtKB-SubCell"/>
</dbReference>
<keyword evidence="10 17" id="KW-0762">Sugar transport</keyword>
<organism evidence="24 25">
    <name type="scientific">Iocasia fonsfrigidae</name>
    <dbReference type="NCBI Taxonomy" id="2682810"/>
    <lineage>
        <taxon>Bacteria</taxon>
        <taxon>Bacillati</taxon>
        <taxon>Bacillota</taxon>
        <taxon>Clostridia</taxon>
        <taxon>Halanaerobiales</taxon>
        <taxon>Halanaerobiaceae</taxon>
        <taxon>Iocasia</taxon>
    </lineage>
</organism>
<feature type="binding site" evidence="19">
    <location>
        <position position="331"/>
    </location>
    <ligand>
        <name>phosphoenolpyruvate</name>
        <dbReference type="ChEBI" id="CHEBI:58702"/>
    </ligand>
</feature>
<feature type="binding site" evidence="20">
    <location>
        <position position="454"/>
    </location>
    <ligand>
        <name>Mg(2+)</name>
        <dbReference type="ChEBI" id="CHEBI:18420"/>
    </ligand>
</feature>